<dbReference type="PROSITE" id="PS00198">
    <property type="entry name" value="4FE4S_FER_1"/>
    <property type="match status" value="1"/>
</dbReference>
<evidence type="ECO:0000256" key="2">
    <source>
        <dbReference type="ARBA" id="ARBA00023004"/>
    </source>
</evidence>
<dbReference type="PANTHER" id="PTHR43534">
    <property type="entry name" value="MIND SUPERFAMILY P-LOOP ATPASE CONTAINING AN INSERTED FERREDOXIN DOMAIN"/>
    <property type="match status" value="1"/>
</dbReference>
<evidence type="ECO:0000313" key="6">
    <source>
        <dbReference type="EMBL" id="QCQ22724.1"/>
    </source>
</evidence>
<dbReference type="PROSITE" id="PS51379">
    <property type="entry name" value="4FE4S_FER_2"/>
    <property type="match status" value="2"/>
</dbReference>
<dbReference type="Pfam" id="PF00037">
    <property type="entry name" value="Fer4"/>
    <property type="match status" value="1"/>
</dbReference>
<keyword evidence="7" id="KW-1185">Reference proteome</keyword>
<organism evidence="6 7">
    <name type="scientific">Desulfoglaeba alkanexedens ALDC</name>
    <dbReference type="NCBI Taxonomy" id="980445"/>
    <lineage>
        <taxon>Bacteria</taxon>
        <taxon>Pseudomonadati</taxon>
        <taxon>Thermodesulfobacteriota</taxon>
        <taxon>Syntrophobacteria</taxon>
        <taxon>Syntrophobacterales</taxon>
        <taxon>Syntrophobacteraceae</taxon>
        <taxon>Desulfoglaeba</taxon>
    </lineage>
</organism>
<dbReference type="EMBL" id="CP040098">
    <property type="protein sequence ID" value="QCQ22724.1"/>
    <property type="molecule type" value="Genomic_DNA"/>
</dbReference>
<evidence type="ECO:0000256" key="3">
    <source>
        <dbReference type="ARBA" id="ARBA00023014"/>
    </source>
</evidence>
<dbReference type="SUPFAM" id="SSF52540">
    <property type="entry name" value="P-loop containing nucleoside triphosphate hydrolases"/>
    <property type="match status" value="1"/>
</dbReference>
<evidence type="ECO:0000256" key="4">
    <source>
        <dbReference type="SAM" id="MobiDB-lite"/>
    </source>
</evidence>
<gene>
    <name evidence="6" type="ORF">FDQ92_11395</name>
</gene>
<sequence>MRELVVISGKGGTGKTSLVGALAAVAQNKVLCDADVDAADLHLLLAPNIVQRHDFVSGRKAVIQADRCIECGECAKWCRFEAIDEHLVVNEFLCEGCGVCYYFCPAGAIDFIENHCGEWFVSETRFGPLIHARLGIAEENSGKLVSLVRKEARRLAEERNLQWILTDGPPGIGCPVIASIGGASAVLIVSEPTVSGIHDLARAAELAAHFGIPAFACVNKADLFWDAAREIEENCARKGIPFLGHIPFDPVVTRAQVDGLTVVEYDKNPVADAVRRFWEILEADIPRSTDETEANPTTSIPASMLDR</sequence>
<dbReference type="KEGG" id="dax:FDQ92_11395"/>
<dbReference type="Gene3D" id="3.30.70.20">
    <property type="match status" value="1"/>
</dbReference>
<dbReference type="InterPro" id="IPR017896">
    <property type="entry name" value="4Fe4S_Fe-S-bd"/>
</dbReference>
<dbReference type="PANTHER" id="PTHR43534:SF1">
    <property type="entry name" value="4FE-4S CLUSTER CONTAINING PARA FAMILY ATPASE PROTEIN"/>
    <property type="match status" value="1"/>
</dbReference>
<dbReference type="GO" id="GO:0051536">
    <property type="term" value="F:iron-sulfur cluster binding"/>
    <property type="evidence" value="ECO:0007669"/>
    <property type="project" value="UniProtKB-KW"/>
</dbReference>
<dbReference type="InterPro" id="IPR002586">
    <property type="entry name" value="CobQ/CobB/MinD/ParA_Nub-bd_dom"/>
</dbReference>
<dbReference type="AlphaFoldDB" id="A0A4P8L4G1"/>
<dbReference type="InterPro" id="IPR027417">
    <property type="entry name" value="P-loop_NTPase"/>
</dbReference>
<protein>
    <submittedName>
        <fullName evidence="6">(4Fe-4S)-binding protein</fullName>
    </submittedName>
</protein>
<keyword evidence="1" id="KW-0479">Metal-binding</keyword>
<feature type="region of interest" description="Disordered" evidence="4">
    <location>
        <begin position="288"/>
        <end position="307"/>
    </location>
</feature>
<proteinExistence type="predicted"/>
<name>A0A4P8L4G1_9BACT</name>
<feature type="domain" description="4Fe-4S ferredoxin-type" evidence="5">
    <location>
        <begin position="59"/>
        <end position="84"/>
    </location>
</feature>
<dbReference type="GO" id="GO:0046872">
    <property type="term" value="F:metal ion binding"/>
    <property type="evidence" value="ECO:0007669"/>
    <property type="project" value="UniProtKB-KW"/>
</dbReference>
<reference evidence="6 7" key="2">
    <citation type="submission" date="2019-05" db="EMBL/GenBank/DDBJ databases">
        <authorList>
            <person name="Suflita J.M."/>
            <person name="Marks C.R."/>
        </authorList>
    </citation>
    <scope>NUCLEOTIDE SEQUENCE [LARGE SCALE GENOMIC DNA]</scope>
    <source>
        <strain evidence="6 7">ALDC</strain>
    </source>
</reference>
<evidence type="ECO:0000259" key="5">
    <source>
        <dbReference type="PROSITE" id="PS51379"/>
    </source>
</evidence>
<dbReference type="SUPFAM" id="SSF54862">
    <property type="entry name" value="4Fe-4S ferredoxins"/>
    <property type="match status" value="1"/>
</dbReference>
<dbReference type="CDD" id="cd03110">
    <property type="entry name" value="SIMIBI_bact_arch"/>
    <property type="match status" value="1"/>
</dbReference>
<evidence type="ECO:0000256" key="1">
    <source>
        <dbReference type="ARBA" id="ARBA00022723"/>
    </source>
</evidence>
<dbReference type="RefSeq" id="WP_137425008.1">
    <property type="nucleotide sequence ID" value="NZ_CP040098.1"/>
</dbReference>
<feature type="domain" description="4Fe-4S ferredoxin-type" evidence="5">
    <location>
        <begin position="85"/>
        <end position="114"/>
    </location>
</feature>
<dbReference type="OrthoDB" id="9778602at2"/>
<evidence type="ECO:0000313" key="7">
    <source>
        <dbReference type="Proteomes" id="UP000298602"/>
    </source>
</evidence>
<accession>A0A4P8L4G1</accession>
<dbReference type="Gene3D" id="3.40.50.300">
    <property type="entry name" value="P-loop containing nucleotide triphosphate hydrolases"/>
    <property type="match status" value="1"/>
</dbReference>
<keyword evidence="3" id="KW-0411">Iron-sulfur</keyword>
<reference evidence="6 7" key="1">
    <citation type="submission" date="2019-05" db="EMBL/GenBank/DDBJ databases">
        <title>The Complete Genome Sequence of the n-alkane-degrading Desulfoglaeba alkanexedens ALDC reveals multiple alkylsuccinate synthase gene clusters.</title>
        <authorList>
            <person name="Callaghan A.V."/>
            <person name="Davidova I.A."/>
            <person name="Duncan K.E."/>
            <person name="Morris B."/>
            <person name="McInerney M.J."/>
        </authorList>
    </citation>
    <scope>NUCLEOTIDE SEQUENCE [LARGE SCALE GENOMIC DNA]</scope>
    <source>
        <strain evidence="6 7">ALDC</strain>
    </source>
</reference>
<dbReference type="InterPro" id="IPR017900">
    <property type="entry name" value="4Fe4S_Fe_S_CS"/>
</dbReference>
<dbReference type="Proteomes" id="UP000298602">
    <property type="component" value="Chromosome"/>
</dbReference>
<dbReference type="Pfam" id="PF01656">
    <property type="entry name" value="CbiA"/>
    <property type="match status" value="1"/>
</dbReference>
<keyword evidence="2" id="KW-0408">Iron</keyword>